<dbReference type="AlphaFoldDB" id="A0A4Y2WQ14"/>
<gene>
    <name evidence="1" type="ORF">AVEN_16166_1</name>
</gene>
<evidence type="ECO:0000313" key="2">
    <source>
        <dbReference type="Proteomes" id="UP000499080"/>
    </source>
</evidence>
<evidence type="ECO:0000313" key="1">
    <source>
        <dbReference type="EMBL" id="GBO38047.1"/>
    </source>
</evidence>
<accession>A0A4Y2WQ14</accession>
<dbReference type="Proteomes" id="UP000499080">
    <property type="component" value="Unassembled WGS sequence"/>
</dbReference>
<organism evidence="1 2">
    <name type="scientific">Araneus ventricosus</name>
    <name type="common">Orbweaver spider</name>
    <name type="synonym">Epeira ventricosa</name>
    <dbReference type="NCBI Taxonomy" id="182803"/>
    <lineage>
        <taxon>Eukaryota</taxon>
        <taxon>Metazoa</taxon>
        <taxon>Ecdysozoa</taxon>
        <taxon>Arthropoda</taxon>
        <taxon>Chelicerata</taxon>
        <taxon>Arachnida</taxon>
        <taxon>Araneae</taxon>
        <taxon>Araneomorphae</taxon>
        <taxon>Entelegynae</taxon>
        <taxon>Araneoidea</taxon>
        <taxon>Araneidae</taxon>
        <taxon>Araneus</taxon>
    </lineage>
</organism>
<name>A0A4Y2WQ14_ARAVE</name>
<comment type="caution">
    <text evidence="1">The sequence shown here is derived from an EMBL/GenBank/DDBJ whole genome shotgun (WGS) entry which is preliminary data.</text>
</comment>
<feature type="non-terminal residue" evidence="1">
    <location>
        <position position="58"/>
    </location>
</feature>
<protein>
    <submittedName>
        <fullName evidence="1">Uncharacterized protein</fullName>
    </submittedName>
</protein>
<proteinExistence type="predicted"/>
<sequence>MWNLNEGQFSLNVLREVKLPPSTTPKIGSSPGSNITSSFYTITLTANRATPALLRLPG</sequence>
<keyword evidence="2" id="KW-1185">Reference proteome</keyword>
<reference evidence="1 2" key="1">
    <citation type="journal article" date="2019" name="Sci. Rep.">
        <title>Orb-weaving spider Araneus ventricosus genome elucidates the spidroin gene catalogue.</title>
        <authorList>
            <person name="Kono N."/>
            <person name="Nakamura H."/>
            <person name="Ohtoshi R."/>
            <person name="Moran D.A.P."/>
            <person name="Shinohara A."/>
            <person name="Yoshida Y."/>
            <person name="Fujiwara M."/>
            <person name="Mori M."/>
            <person name="Tomita M."/>
            <person name="Arakawa K."/>
        </authorList>
    </citation>
    <scope>NUCLEOTIDE SEQUENCE [LARGE SCALE GENOMIC DNA]</scope>
</reference>
<dbReference type="EMBL" id="BGPR01062653">
    <property type="protein sequence ID" value="GBO38047.1"/>
    <property type="molecule type" value="Genomic_DNA"/>
</dbReference>